<proteinExistence type="predicted"/>
<organism evidence="1">
    <name type="scientific">marine metagenome</name>
    <dbReference type="NCBI Taxonomy" id="408172"/>
    <lineage>
        <taxon>unclassified sequences</taxon>
        <taxon>metagenomes</taxon>
        <taxon>ecological metagenomes</taxon>
    </lineage>
</organism>
<dbReference type="AlphaFoldDB" id="A0A382DNR6"/>
<gene>
    <name evidence="1" type="ORF">METZ01_LOCUS192882</name>
</gene>
<protein>
    <submittedName>
        <fullName evidence="1">Uncharacterized protein</fullName>
    </submittedName>
</protein>
<sequence length="205" mass="24720">MRQKTKTINYYKIDDEDLPEDLKEKILDKLRQNDWFNDNWFAEDEYICEPEVFHGFAPTAWDLDRGNYIQFEFVATSQETHRKYEKTALRETHLRSWLGIPKTTWDKVDHIFINEDHHNTYLAFTDAESGDPIDFSTNNMEEWIRLEIFPWDFKFLEEAIKKFEIMMDKALVSLREAFEYQISDENMIDMAEANDWEFDESGEIV</sequence>
<evidence type="ECO:0000313" key="1">
    <source>
        <dbReference type="EMBL" id="SVB40028.1"/>
    </source>
</evidence>
<accession>A0A382DNR6</accession>
<name>A0A382DNR6_9ZZZZ</name>
<reference evidence="1" key="1">
    <citation type="submission" date="2018-05" db="EMBL/GenBank/DDBJ databases">
        <authorList>
            <person name="Lanie J.A."/>
            <person name="Ng W.-L."/>
            <person name="Kazmierczak K.M."/>
            <person name="Andrzejewski T.M."/>
            <person name="Davidsen T.M."/>
            <person name="Wayne K.J."/>
            <person name="Tettelin H."/>
            <person name="Glass J.I."/>
            <person name="Rusch D."/>
            <person name="Podicherti R."/>
            <person name="Tsui H.-C.T."/>
            <person name="Winkler M.E."/>
        </authorList>
    </citation>
    <scope>NUCLEOTIDE SEQUENCE</scope>
</reference>
<dbReference type="EMBL" id="UINC01040322">
    <property type="protein sequence ID" value="SVB40028.1"/>
    <property type="molecule type" value="Genomic_DNA"/>
</dbReference>